<dbReference type="PROSITE" id="PS50103">
    <property type="entry name" value="ZF_C3H1"/>
    <property type="match status" value="1"/>
</dbReference>
<evidence type="ECO:0000259" key="4">
    <source>
        <dbReference type="PROSITE" id="PS50103"/>
    </source>
</evidence>
<evidence type="ECO:0000259" key="3">
    <source>
        <dbReference type="PROSITE" id="PS50089"/>
    </source>
</evidence>
<protein>
    <recommendedName>
        <fullName evidence="7">RING-type E3 ubiquitin transferase</fullName>
    </recommendedName>
</protein>
<feature type="zinc finger region" description="C3H1-type" evidence="1">
    <location>
        <begin position="10"/>
        <end position="38"/>
    </location>
</feature>
<evidence type="ECO:0008006" key="7">
    <source>
        <dbReference type="Google" id="ProtNLM"/>
    </source>
</evidence>
<dbReference type="SMART" id="SM00356">
    <property type="entry name" value="ZnF_C3H1"/>
    <property type="match status" value="1"/>
</dbReference>
<accession>A0AAV1IMZ7</accession>
<reference evidence="5 6" key="1">
    <citation type="submission" date="2023-10" db="EMBL/GenBank/DDBJ databases">
        <authorList>
            <person name="Maclean D."/>
            <person name="Macfadyen A."/>
        </authorList>
    </citation>
    <scope>NUCLEOTIDE SEQUENCE [LARGE SCALE GENOMIC DNA]</scope>
</reference>
<dbReference type="Proteomes" id="UP001314263">
    <property type="component" value="Unassembled WGS sequence"/>
</dbReference>
<evidence type="ECO:0000313" key="6">
    <source>
        <dbReference type="Proteomes" id="UP001314263"/>
    </source>
</evidence>
<feature type="domain" description="RING-type" evidence="3">
    <location>
        <begin position="192"/>
        <end position="232"/>
    </location>
</feature>
<dbReference type="InterPro" id="IPR013083">
    <property type="entry name" value="Znf_RING/FYVE/PHD"/>
</dbReference>
<keyword evidence="1" id="KW-0479">Metal-binding</keyword>
<comment type="caution">
    <text evidence="5">The sequence shown here is derived from an EMBL/GenBank/DDBJ whole genome shotgun (WGS) entry which is preliminary data.</text>
</comment>
<evidence type="ECO:0000256" key="2">
    <source>
        <dbReference type="SAM" id="MobiDB-lite"/>
    </source>
</evidence>
<keyword evidence="6" id="KW-1185">Reference proteome</keyword>
<dbReference type="CDD" id="cd16449">
    <property type="entry name" value="RING-HC"/>
    <property type="match status" value="1"/>
</dbReference>
<dbReference type="EMBL" id="CAUYUE010000017">
    <property type="protein sequence ID" value="CAK0787475.1"/>
    <property type="molecule type" value="Genomic_DNA"/>
</dbReference>
<sequence length="244" mass="26268">MGRSARRKGRAGPPLCMPFMHNGHCPRGPLCQYRHVSFNEARPALHQQQLQRTKQAEKGVGSVIKVPDSQVSDVPSIHKQAPSQVCQRSAAKGSEGNHAEDAEDSSASSAAFTFSTNVSICLEEPETPRLFLPAAKSQPRVLGSGVLIWDALTFGSKAWAPVEELKKLAVERKTPQLTLKAAFPVSEGLTICSNCCSLPACIVALPCGHCALCALCIDWHLSIPSSTCPRCDSPVVEWRNVTDA</sequence>
<keyword evidence="1" id="KW-0863">Zinc-finger</keyword>
<dbReference type="AlphaFoldDB" id="A0AAV1IMZ7"/>
<dbReference type="PROSITE" id="PS50089">
    <property type="entry name" value="ZF_RING_2"/>
    <property type="match status" value="1"/>
</dbReference>
<organism evidence="5 6">
    <name type="scientific">Coccomyxa viridis</name>
    <dbReference type="NCBI Taxonomy" id="1274662"/>
    <lineage>
        <taxon>Eukaryota</taxon>
        <taxon>Viridiplantae</taxon>
        <taxon>Chlorophyta</taxon>
        <taxon>core chlorophytes</taxon>
        <taxon>Trebouxiophyceae</taxon>
        <taxon>Trebouxiophyceae incertae sedis</taxon>
        <taxon>Coccomyxaceae</taxon>
        <taxon>Coccomyxa</taxon>
    </lineage>
</organism>
<feature type="domain" description="C3H1-type" evidence="4">
    <location>
        <begin position="10"/>
        <end position="38"/>
    </location>
</feature>
<keyword evidence="1" id="KW-0862">Zinc</keyword>
<proteinExistence type="predicted"/>
<gene>
    <name evidence="5" type="ORF">CVIRNUC_010695</name>
</gene>
<evidence type="ECO:0000313" key="5">
    <source>
        <dbReference type="EMBL" id="CAK0787475.1"/>
    </source>
</evidence>
<dbReference type="InterPro" id="IPR001841">
    <property type="entry name" value="Znf_RING"/>
</dbReference>
<dbReference type="Gene3D" id="3.30.40.10">
    <property type="entry name" value="Zinc/RING finger domain, C3HC4 (zinc finger)"/>
    <property type="match status" value="1"/>
</dbReference>
<dbReference type="InterPro" id="IPR000571">
    <property type="entry name" value="Znf_CCCH"/>
</dbReference>
<name>A0AAV1IMZ7_9CHLO</name>
<dbReference type="GO" id="GO:0008270">
    <property type="term" value="F:zinc ion binding"/>
    <property type="evidence" value="ECO:0007669"/>
    <property type="project" value="UniProtKB-KW"/>
</dbReference>
<feature type="region of interest" description="Disordered" evidence="2">
    <location>
        <begin position="68"/>
        <end position="108"/>
    </location>
</feature>
<dbReference type="SUPFAM" id="SSF57850">
    <property type="entry name" value="RING/U-box"/>
    <property type="match status" value="1"/>
</dbReference>
<evidence type="ECO:0000256" key="1">
    <source>
        <dbReference type="PROSITE-ProRule" id="PRU00723"/>
    </source>
</evidence>